<comment type="caution">
    <text evidence="2">The sequence shown here is derived from an EMBL/GenBank/DDBJ whole genome shotgun (WGS) entry which is preliminary data.</text>
</comment>
<dbReference type="Gene3D" id="2.60.210.10">
    <property type="entry name" value="Apoptosis, Tumor Necrosis Factor Receptor Associated Protein 2, Chain A"/>
    <property type="match status" value="1"/>
</dbReference>
<evidence type="ECO:0000259" key="1">
    <source>
        <dbReference type="PROSITE" id="PS50144"/>
    </source>
</evidence>
<proteinExistence type="predicted"/>
<dbReference type="InterPro" id="IPR002083">
    <property type="entry name" value="MATH/TRAF_dom"/>
</dbReference>
<dbReference type="OrthoDB" id="662532at2759"/>
<dbReference type="InterPro" id="IPR045005">
    <property type="entry name" value="BPM1-6"/>
</dbReference>
<dbReference type="PROSITE" id="PS50144">
    <property type="entry name" value="MATH"/>
    <property type="match status" value="1"/>
</dbReference>
<dbReference type="Proteomes" id="UP000604825">
    <property type="component" value="Unassembled WGS sequence"/>
</dbReference>
<evidence type="ECO:0000313" key="2">
    <source>
        <dbReference type="EMBL" id="CAD6259221.1"/>
    </source>
</evidence>
<organism evidence="2 3">
    <name type="scientific">Miscanthus lutarioriparius</name>
    <dbReference type="NCBI Taxonomy" id="422564"/>
    <lineage>
        <taxon>Eukaryota</taxon>
        <taxon>Viridiplantae</taxon>
        <taxon>Streptophyta</taxon>
        <taxon>Embryophyta</taxon>
        <taxon>Tracheophyta</taxon>
        <taxon>Spermatophyta</taxon>
        <taxon>Magnoliopsida</taxon>
        <taxon>Liliopsida</taxon>
        <taxon>Poales</taxon>
        <taxon>Poaceae</taxon>
        <taxon>PACMAD clade</taxon>
        <taxon>Panicoideae</taxon>
        <taxon>Andropogonodae</taxon>
        <taxon>Andropogoneae</taxon>
        <taxon>Saccharinae</taxon>
        <taxon>Miscanthus</taxon>
    </lineage>
</organism>
<dbReference type="PANTHER" id="PTHR26379:SF187">
    <property type="entry name" value="OS07G0655300 PROTEIN"/>
    <property type="match status" value="1"/>
</dbReference>
<dbReference type="CDD" id="cd00121">
    <property type="entry name" value="MATH"/>
    <property type="match status" value="1"/>
</dbReference>
<dbReference type="PANTHER" id="PTHR26379">
    <property type="entry name" value="BTB/POZ AND MATH DOMAIN-CONTAINING PROTEIN 1"/>
    <property type="match status" value="1"/>
</dbReference>
<dbReference type="SUPFAM" id="SSF49599">
    <property type="entry name" value="TRAF domain-like"/>
    <property type="match status" value="1"/>
</dbReference>
<reference evidence="2" key="1">
    <citation type="submission" date="2020-10" db="EMBL/GenBank/DDBJ databases">
        <authorList>
            <person name="Han B."/>
            <person name="Lu T."/>
            <person name="Zhao Q."/>
            <person name="Huang X."/>
            <person name="Zhao Y."/>
        </authorList>
    </citation>
    <scope>NUCLEOTIDE SEQUENCE</scope>
</reference>
<feature type="domain" description="MATH" evidence="1">
    <location>
        <begin position="10"/>
        <end position="140"/>
    </location>
</feature>
<dbReference type="Pfam" id="PF22486">
    <property type="entry name" value="MATH_2"/>
    <property type="match status" value="1"/>
</dbReference>
<dbReference type="EMBL" id="CAJGYO010000011">
    <property type="protein sequence ID" value="CAD6259221.1"/>
    <property type="molecule type" value="Genomic_DNA"/>
</dbReference>
<dbReference type="AlphaFoldDB" id="A0A811QSR7"/>
<dbReference type="InterPro" id="IPR008974">
    <property type="entry name" value="TRAF-like"/>
</dbReference>
<accession>A0A811QSR7</accession>
<sequence>MTTSASEVSVCSHLFTVKGYTHTRGIGVGIAIESPAFDAAGHRWSVVFYPDGDDQDSRGHISVYIRRVGGTGDATVLYGFSLVDPTGAASAPEASKAPKIASFGRSAGGESRGIGRFMEHQRFEASPYLRDNCFTIKCVIGAVKGPGPPPLPVAASELQYDFDRLVVDVGRSEGTMSDVD</sequence>
<evidence type="ECO:0000313" key="3">
    <source>
        <dbReference type="Proteomes" id="UP000604825"/>
    </source>
</evidence>
<dbReference type="GO" id="GO:0016567">
    <property type="term" value="P:protein ubiquitination"/>
    <property type="evidence" value="ECO:0007669"/>
    <property type="project" value="InterPro"/>
</dbReference>
<gene>
    <name evidence="2" type="ORF">NCGR_LOCUS42662</name>
</gene>
<protein>
    <recommendedName>
        <fullName evidence="1">MATH domain-containing protein</fullName>
    </recommendedName>
</protein>
<keyword evidence="3" id="KW-1185">Reference proteome</keyword>
<name>A0A811QSR7_9POAL</name>